<feature type="chain" id="PRO_5043139052" description="Palmitoyltransferase" evidence="8">
    <location>
        <begin position="19"/>
        <end position="252"/>
    </location>
</feature>
<comment type="subcellular location">
    <subcellularLocation>
        <location evidence="1">Membrane</location>
        <topology evidence="1">Multi-pass membrane protein</topology>
    </subcellularLocation>
</comment>
<dbReference type="PANTHER" id="PTHR12246">
    <property type="entry name" value="PALMITOYLTRANSFERASE ZDHHC16"/>
    <property type="match status" value="1"/>
</dbReference>
<dbReference type="EMBL" id="UYRT01084586">
    <property type="protein sequence ID" value="VDN29051.1"/>
    <property type="molecule type" value="Genomic_DNA"/>
</dbReference>
<protein>
    <recommendedName>
        <fullName evidence="7">Palmitoyltransferase</fullName>
        <ecNumber evidence="7">2.3.1.225</ecNumber>
    </recommendedName>
</protein>
<evidence type="ECO:0000256" key="4">
    <source>
        <dbReference type="ARBA" id="ARBA00022989"/>
    </source>
</evidence>
<evidence type="ECO:0000256" key="8">
    <source>
        <dbReference type="SAM" id="SignalP"/>
    </source>
</evidence>
<comment type="catalytic activity">
    <reaction evidence="7">
        <text>L-cysteinyl-[protein] + hexadecanoyl-CoA = S-hexadecanoyl-L-cysteinyl-[protein] + CoA</text>
        <dbReference type="Rhea" id="RHEA:36683"/>
        <dbReference type="Rhea" id="RHEA-COMP:10131"/>
        <dbReference type="Rhea" id="RHEA-COMP:11032"/>
        <dbReference type="ChEBI" id="CHEBI:29950"/>
        <dbReference type="ChEBI" id="CHEBI:57287"/>
        <dbReference type="ChEBI" id="CHEBI:57379"/>
        <dbReference type="ChEBI" id="CHEBI:74151"/>
        <dbReference type="EC" id="2.3.1.225"/>
    </reaction>
</comment>
<feature type="signal peptide" evidence="8">
    <location>
        <begin position="1"/>
        <end position="18"/>
    </location>
</feature>
<dbReference type="Pfam" id="PF01529">
    <property type="entry name" value="DHHC"/>
    <property type="match status" value="1"/>
</dbReference>
<dbReference type="EC" id="2.3.1.225" evidence="7"/>
<evidence type="ECO:0000256" key="6">
    <source>
        <dbReference type="ARBA" id="ARBA00023315"/>
    </source>
</evidence>
<keyword evidence="11" id="KW-1185">Reference proteome</keyword>
<keyword evidence="3 7" id="KW-0812">Transmembrane</keyword>
<keyword evidence="2 7" id="KW-0808">Transferase</keyword>
<evidence type="ECO:0000313" key="12">
    <source>
        <dbReference type="WBParaSite" id="GPUH_0001706201-mRNA-1"/>
    </source>
</evidence>
<comment type="domain">
    <text evidence="7">The DHHC domain is required for palmitoyltransferase activity.</text>
</comment>
<feature type="domain" description="Palmitoyltransferase DHHC" evidence="9">
    <location>
        <begin position="128"/>
        <end position="243"/>
    </location>
</feature>
<dbReference type="GO" id="GO:0019706">
    <property type="term" value="F:protein-cysteine S-palmitoyltransferase activity"/>
    <property type="evidence" value="ECO:0007669"/>
    <property type="project" value="UniProtKB-EC"/>
</dbReference>
<organism evidence="12">
    <name type="scientific">Gongylonema pulchrum</name>
    <dbReference type="NCBI Taxonomy" id="637853"/>
    <lineage>
        <taxon>Eukaryota</taxon>
        <taxon>Metazoa</taxon>
        <taxon>Ecdysozoa</taxon>
        <taxon>Nematoda</taxon>
        <taxon>Chromadorea</taxon>
        <taxon>Rhabditida</taxon>
        <taxon>Spirurina</taxon>
        <taxon>Spiruromorpha</taxon>
        <taxon>Spiruroidea</taxon>
        <taxon>Gongylonematidae</taxon>
        <taxon>Gongylonema</taxon>
    </lineage>
</organism>
<reference evidence="10 11" key="2">
    <citation type="submission" date="2018-11" db="EMBL/GenBank/DDBJ databases">
        <authorList>
            <consortium name="Pathogen Informatics"/>
        </authorList>
    </citation>
    <scope>NUCLEOTIDE SEQUENCE [LARGE SCALE GENOMIC DNA]</scope>
</reference>
<dbReference type="AlphaFoldDB" id="A0A183E7U9"/>
<keyword evidence="5 7" id="KW-0472">Membrane</keyword>
<feature type="transmembrane region" description="Helical" evidence="7">
    <location>
        <begin position="151"/>
        <end position="172"/>
    </location>
</feature>
<reference evidence="12" key="1">
    <citation type="submission" date="2016-06" db="UniProtKB">
        <authorList>
            <consortium name="WormBaseParasite"/>
        </authorList>
    </citation>
    <scope>IDENTIFICATION</scope>
</reference>
<accession>A0A183E7U9</accession>
<dbReference type="GO" id="GO:0016020">
    <property type="term" value="C:membrane"/>
    <property type="evidence" value="ECO:0007669"/>
    <property type="project" value="UniProtKB-SubCell"/>
</dbReference>
<evidence type="ECO:0000256" key="2">
    <source>
        <dbReference type="ARBA" id="ARBA00022679"/>
    </source>
</evidence>
<evidence type="ECO:0000256" key="7">
    <source>
        <dbReference type="RuleBase" id="RU079119"/>
    </source>
</evidence>
<proteinExistence type="inferred from homology"/>
<keyword evidence="4 7" id="KW-1133">Transmembrane helix</keyword>
<dbReference type="Proteomes" id="UP000271098">
    <property type="component" value="Unassembled WGS sequence"/>
</dbReference>
<sequence length="252" mass="29023">MLILFILLPLGFLFEIFAVLPSEHEFLSKGWNVRVAVLALLGLNAFAAVQKVISVGPNGGCSDLPAIQKLGYRFCNNCQLNEPPRSHHLCNKCAFRRDHHCSFVAVCIGHFNQRYYINAVCNFWIIATCAFRRDHHCSFVAVCIGHFNQRYYINAICNFWIIATVCMLWNWSFMWTALGGFSPLQIWELIVPHLALLLRVINFKQFFCVAVFVCSFTVFIFLCYLIVAQCFCLFRGQTRVEYLLVNNINKLN</sequence>
<keyword evidence="8" id="KW-0732">Signal</keyword>
<evidence type="ECO:0000256" key="3">
    <source>
        <dbReference type="ARBA" id="ARBA00022692"/>
    </source>
</evidence>
<dbReference type="InterPro" id="IPR001594">
    <property type="entry name" value="Palmitoyltrfase_DHHC"/>
</dbReference>
<feature type="transmembrane region" description="Helical" evidence="7">
    <location>
        <begin position="31"/>
        <end position="49"/>
    </location>
</feature>
<gene>
    <name evidence="10" type="ORF">GPUH_LOCUS17040</name>
</gene>
<evidence type="ECO:0000259" key="9">
    <source>
        <dbReference type="Pfam" id="PF01529"/>
    </source>
</evidence>
<evidence type="ECO:0000256" key="5">
    <source>
        <dbReference type="ARBA" id="ARBA00023136"/>
    </source>
</evidence>
<comment type="similarity">
    <text evidence="7">Belongs to the DHHC palmitoyltransferase family.</text>
</comment>
<dbReference type="InterPro" id="IPR039859">
    <property type="entry name" value="PFA4/ZDH16/20/ERF2-like"/>
</dbReference>
<evidence type="ECO:0000256" key="1">
    <source>
        <dbReference type="ARBA" id="ARBA00004141"/>
    </source>
</evidence>
<dbReference type="WBParaSite" id="GPUH_0001706201-mRNA-1">
    <property type="protein sequence ID" value="GPUH_0001706201-mRNA-1"/>
    <property type="gene ID" value="GPUH_0001706201"/>
</dbReference>
<dbReference type="OrthoDB" id="302728at2759"/>
<keyword evidence="6 7" id="KW-0012">Acyltransferase</keyword>
<dbReference type="PROSITE" id="PS50216">
    <property type="entry name" value="DHHC"/>
    <property type="match status" value="2"/>
</dbReference>
<evidence type="ECO:0000313" key="11">
    <source>
        <dbReference type="Proteomes" id="UP000271098"/>
    </source>
</evidence>
<evidence type="ECO:0000313" key="10">
    <source>
        <dbReference type="EMBL" id="VDN29051.1"/>
    </source>
</evidence>
<name>A0A183E7U9_9BILA</name>
<feature type="transmembrane region" description="Helical" evidence="7">
    <location>
        <begin position="206"/>
        <end position="227"/>
    </location>
</feature>